<evidence type="ECO:0000313" key="11">
    <source>
        <dbReference type="EMBL" id="GGK75348.1"/>
    </source>
</evidence>
<feature type="transmembrane region" description="Helical" evidence="8">
    <location>
        <begin position="356"/>
        <end position="378"/>
    </location>
</feature>
<evidence type="ECO:0000256" key="8">
    <source>
        <dbReference type="SAM" id="Phobius"/>
    </source>
</evidence>
<proteinExistence type="inferred from homology"/>
<dbReference type="InterPro" id="IPR025857">
    <property type="entry name" value="MacB_PCD"/>
</dbReference>
<dbReference type="GO" id="GO:0005886">
    <property type="term" value="C:plasma membrane"/>
    <property type="evidence" value="ECO:0007669"/>
    <property type="project" value="UniProtKB-SubCell"/>
</dbReference>
<feature type="transmembrane region" description="Helical" evidence="8">
    <location>
        <begin position="390"/>
        <end position="409"/>
    </location>
</feature>
<keyword evidence="3 8" id="KW-0812">Transmembrane</keyword>
<evidence type="ECO:0000259" key="10">
    <source>
        <dbReference type="Pfam" id="PF12704"/>
    </source>
</evidence>
<dbReference type="InterPro" id="IPR003838">
    <property type="entry name" value="ABC3_permease_C"/>
</dbReference>
<dbReference type="EMBL" id="BMNT01000008">
    <property type="protein sequence ID" value="GGK75348.1"/>
    <property type="molecule type" value="Genomic_DNA"/>
</dbReference>
<feature type="domain" description="ABC3 transporter permease C-terminal" evidence="9">
    <location>
        <begin position="308"/>
        <end position="418"/>
    </location>
</feature>
<reference evidence="11" key="2">
    <citation type="submission" date="2020-09" db="EMBL/GenBank/DDBJ databases">
        <authorList>
            <person name="Sun Q."/>
            <person name="Ohkuma M."/>
        </authorList>
    </citation>
    <scope>NUCLEOTIDE SEQUENCE</scope>
    <source>
        <strain evidence="11">JCM 13064</strain>
    </source>
</reference>
<organism evidence="11 12">
    <name type="scientific">Sphaerisporangium melleum</name>
    <dbReference type="NCBI Taxonomy" id="321316"/>
    <lineage>
        <taxon>Bacteria</taxon>
        <taxon>Bacillati</taxon>
        <taxon>Actinomycetota</taxon>
        <taxon>Actinomycetes</taxon>
        <taxon>Streptosporangiales</taxon>
        <taxon>Streptosporangiaceae</taxon>
        <taxon>Sphaerisporangium</taxon>
    </lineage>
</organism>
<evidence type="ECO:0000256" key="5">
    <source>
        <dbReference type="ARBA" id="ARBA00023136"/>
    </source>
</evidence>
<dbReference type="Pfam" id="PF12704">
    <property type="entry name" value="MacB_PCD"/>
    <property type="match status" value="1"/>
</dbReference>
<evidence type="ECO:0000259" key="9">
    <source>
        <dbReference type="Pfam" id="PF02687"/>
    </source>
</evidence>
<keyword evidence="4 8" id="KW-1133">Transmembrane helix</keyword>
<evidence type="ECO:0000256" key="2">
    <source>
        <dbReference type="ARBA" id="ARBA00022475"/>
    </source>
</evidence>
<dbReference type="InterPro" id="IPR050250">
    <property type="entry name" value="Macrolide_Exporter_MacB"/>
</dbReference>
<evidence type="ECO:0000256" key="6">
    <source>
        <dbReference type="ARBA" id="ARBA00038076"/>
    </source>
</evidence>
<keyword evidence="12" id="KW-1185">Reference proteome</keyword>
<keyword evidence="2" id="KW-1003">Cell membrane</keyword>
<reference evidence="11" key="1">
    <citation type="journal article" date="2014" name="Int. J. Syst. Evol. Microbiol.">
        <title>Complete genome sequence of Corynebacterium casei LMG S-19264T (=DSM 44701T), isolated from a smear-ripened cheese.</title>
        <authorList>
            <consortium name="US DOE Joint Genome Institute (JGI-PGF)"/>
            <person name="Walter F."/>
            <person name="Albersmeier A."/>
            <person name="Kalinowski J."/>
            <person name="Ruckert C."/>
        </authorList>
    </citation>
    <scope>NUCLEOTIDE SEQUENCE</scope>
    <source>
        <strain evidence="11">JCM 13064</strain>
    </source>
</reference>
<comment type="subcellular location">
    <subcellularLocation>
        <location evidence="1">Cell membrane</location>
        <topology evidence="1">Multi-pass membrane protein</topology>
    </subcellularLocation>
</comment>
<evidence type="ECO:0000256" key="1">
    <source>
        <dbReference type="ARBA" id="ARBA00004651"/>
    </source>
</evidence>
<feature type="compositionally biased region" description="Low complexity" evidence="7">
    <location>
        <begin position="22"/>
        <end position="33"/>
    </location>
</feature>
<feature type="domain" description="MacB-like periplasmic core" evidence="10">
    <location>
        <begin position="60"/>
        <end position="269"/>
    </location>
</feature>
<dbReference type="AlphaFoldDB" id="A0A917QYH8"/>
<comment type="similarity">
    <text evidence="6">Belongs to the ABC-4 integral membrane protein family.</text>
</comment>
<dbReference type="Proteomes" id="UP000645217">
    <property type="component" value="Unassembled WGS sequence"/>
</dbReference>
<dbReference type="PANTHER" id="PTHR30572:SF4">
    <property type="entry name" value="ABC TRANSPORTER PERMEASE YTRF"/>
    <property type="match status" value="1"/>
</dbReference>
<gene>
    <name evidence="11" type="ORF">GCM10007964_17710</name>
</gene>
<dbReference type="GO" id="GO:0022857">
    <property type="term" value="F:transmembrane transporter activity"/>
    <property type="evidence" value="ECO:0007669"/>
    <property type="project" value="TreeGrafter"/>
</dbReference>
<evidence type="ECO:0000313" key="12">
    <source>
        <dbReference type="Proteomes" id="UP000645217"/>
    </source>
</evidence>
<feature type="transmembrane region" description="Helical" evidence="8">
    <location>
        <begin position="303"/>
        <end position="328"/>
    </location>
</feature>
<keyword evidence="5 8" id="KW-0472">Membrane</keyword>
<dbReference type="PANTHER" id="PTHR30572">
    <property type="entry name" value="MEMBRANE COMPONENT OF TRANSPORTER-RELATED"/>
    <property type="match status" value="1"/>
</dbReference>
<comment type="caution">
    <text evidence="11">The sequence shown here is derived from an EMBL/GenBank/DDBJ whole genome shotgun (WGS) entry which is preliminary data.</text>
</comment>
<protein>
    <submittedName>
        <fullName evidence="11">ABC transporter permease</fullName>
    </submittedName>
</protein>
<feature type="region of interest" description="Disordered" evidence="7">
    <location>
        <begin position="1"/>
        <end position="33"/>
    </location>
</feature>
<name>A0A917QYH8_9ACTN</name>
<dbReference type="Pfam" id="PF02687">
    <property type="entry name" value="FtsX"/>
    <property type="match status" value="1"/>
</dbReference>
<accession>A0A917QYH8</accession>
<sequence length="426" mass="43638">MNPATGERVRATQDTPEKAGGRARTAGTSRAGRLVPARLAPGDVLRVGAAGLRTRPARVVLSALGIAIGIATMVAVVGVSSSSREQLLRELDRLGTNLLTVAPGQTLFGENAKLPKEALDMVRRIGPVTKAGATGKVDATIRRTDRIPAEVTGGISVQAADEGLATALEGTVRQGTWLNAALARQPAVVLGAVAAERLGIERVGPRVWIGGRWFTVVGILDAMPLAPEIERSALLGWPAAERYLGFDGHPTTIYERSPDDAVEAVGAALPRTVNPENPDEVQVSRPSDALAAKAAASGAFTNLLLGLGGVALLVGGVGVANTMVISVLERRKEIGLRRSLGATRGQIRVQFLTESLLLSLLGGTAGALLGAAATAAYALAKGLPVVVPPWSVGGAALAALLIGTLAGIYPATRAARLAPTEALATS</sequence>
<evidence type="ECO:0000256" key="4">
    <source>
        <dbReference type="ARBA" id="ARBA00022989"/>
    </source>
</evidence>
<feature type="transmembrane region" description="Helical" evidence="8">
    <location>
        <begin position="59"/>
        <end position="79"/>
    </location>
</feature>
<feature type="compositionally biased region" description="Basic and acidic residues" evidence="7">
    <location>
        <begin position="7"/>
        <end position="20"/>
    </location>
</feature>
<evidence type="ECO:0000256" key="7">
    <source>
        <dbReference type="SAM" id="MobiDB-lite"/>
    </source>
</evidence>
<evidence type="ECO:0000256" key="3">
    <source>
        <dbReference type="ARBA" id="ARBA00022692"/>
    </source>
</evidence>